<sequence length="277" mass="31389">MAVTDEEKRNLIVKEIESWRRNKLLPEQYCDFLQNIYLEDLDDRPKGFVGNAVKKIEQASGKSWLLSFGIFALICFVVLHFSAFPFLLQISVACLVTSAFAVVGIRMKERNPTRGLLTLAAGMAFMIGVGFSIVWSNGWSGSSGPLWLLGICAIVWICGGLWLRLALPQWLGWISAIALYALLLARHLPNASLFEVQLFWMPASLLFCWLSWFLHVRNQSAGTAMFGAAIVLWFMPEVYSAIYGIHPEWVQIEILIKILIAGIGMFRLRKKWMEWVA</sequence>
<gene>
    <name evidence="2" type="ORF">FPZ45_11020</name>
</gene>
<proteinExistence type="predicted"/>
<dbReference type="OrthoDB" id="2380880at2"/>
<dbReference type="Proteomes" id="UP000316330">
    <property type="component" value="Unassembled WGS sequence"/>
</dbReference>
<organism evidence="2 3">
    <name type="scientific">Cohnella terricola</name>
    <dbReference type="NCBI Taxonomy" id="1289167"/>
    <lineage>
        <taxon>Bacteria</taxon>
        <taxon>Bacillati</taxon>
        <taxon>Bacillota</taxon>
        <taxon>Bacilli</taxon>
        <taxon>Bacillales</taxon>
        <taxon>Paenibacillaceae</taxon>
        <taxon>Cohnella</taxon>
    </lineage>
</organism>
<evidence type="ECO:0000313" key="2">
    <source>
        <dbReference type="EMBL" id="TVY00549.1"/>
    </source>
</evidence>
<keyword evidence="3" id="KW-1185">Reference proteome</keyword>
<feature type="transmembrane region" description="Helical" evidence="1">
    <location>
        <begin position="194"/>
        <end position="214"/>
    </location>
</feature>
<evidence type="ECO:0000313" key="3">
    <source>
        <dbReference type="Proteomes" id="UP000316330"/>
    </source>
</evidence>
<evidence type="ECO:0000256" key="1">
    <source>
        <dbReference type="SAM" id="Phobius"/>
    </source>
</evidence>
<dbReference type="EMBL" id="VNJJ01000005">
    <property type="protein sequence ID" value="TVY00549.1"/>
    <property type="molecule type" value="Genomic_DNA"/>
</dbReference>
<comment type="caution">
    <text evidence="2">The sequence shown here is derived from an EMBL/GenBank/DDBJ whole genome shotgun (WGS) entry which is preliminary data.</text>
</comment>
<keyword evidence="1" id="KW-0472">Membrane</keyword>
<keyword evidence="1" id="KW-1133">Transmembrane helix</keyword>
<feature type="transmembrane region" description="Helical" evidence="1">
    <location>
        <begin position="144"/>
        <end position="163"/>
    </location>
</feature>
<protein>
    <recommendedName>
        <fullName evidence="4">DUF2157 domain-containing protein</fullName>
    </recommendedName>
</protein>
<feature type="transmembrane region" description="Helical" evidence="1">
    <location>
        <begin position="117"/>
        <end position="138"/>
    </location>
</feature>
<dbReference type="RefSeq" id="WP_144701217.1">
    <property type="nucleotide sequence ID" value="NZ_VNJJ01000005.1"/>
</dbReference>
<evidence type="ECO:0008006" key="4">
    <source>
        <dbReference type="Google" id="ProtNLM"/>
    </source>
</evidence>
<feature type="transmembrane region" description="Helical" evidence="1">
    <location>
        <begin position="64"/>
        <end position="81"/>
    </location>
</feature>
<feature type="transmembrane region" description="Helical" evidence="1">
    <location>
        <begin position="221"/>
        <end position="243"/>
    </location>
</feature>
<accession>A0A559JL01</accession>
<feature type="transmembrane region" description="Helical" evidence="1">
    <location>
        <begin position="170"/>
        <end position="188"/>
    </location>
</feature>
<reference evidence="2 3" key="1">
    <citation type="submission" date="2019-07" db="EMBL/GenBank/DDBJ databases">
        <authorList>
            <person name="Kim J."/>
        </authorList>
    </citation>
    <scope>NUCLEOTIDE SEQUENCE [LARGE SCALE GENOMIC DNA]</scope>
    <source>
        <strain evidence="2 3">G13</strain>
    </source>
</reference>
<feature type="transmembrane region" description="Helical" evidence="1">
    <location>
        <begin position="249"/>
        <end position="268"/>
    </location>
</feature>
<feature type="transmembrane region" description="Helical" evidence="1">
    <location>
        <begin position="87"/>
        <end position="105"/>
    </location>
</feature>
<name>A0A559JL01_9BACL</name>
<keyword evidence="1" id="KW-0812">Transmembrane</keyword>
<dbReference type="AlphaFoldDB" id="A0A559JL01"/>